<gene>
    <name evidence="1" type="ORF">POL72_27800</name>
</gene>
<evidence type="ECO:0000313" key="1">
    <source>
        <dbReference type="EMBL" id="MDC0681575.1"/>
    </source>
</evidence>
<accession>A0ABT5C583</accession>
<reference evidence="1 2" key="1">
    <citation type="submission" date="2023-01" db="EMBL/GenBank/DDBJ databases">
        <title>Minimal conservation of predation-associated metabolite biosynthetic gene clusters underscores biosynthetic potential of Myxococcota including descriptions for ten novel species: Archangium lansinium sp. nov., Myxococcus landrumus sp. nov., Nannocystis bai.</title>
        <authorList>
            <person name="Ahearne A."/>
            <person name="Stevens C."/>
            <person name="Dowd S."/>
        </authorList>
    </citation>
    <scope>NUCLEOTIDE SEQUENCE [LARGE SCALE GENOMIC DNA]</scope>
    <source>
        <strain evidence="1 2">WIWO2</strain>
    </source>
</reference>
<dbReference type="PROSITE" id="PS51257">
    <property type="entry name" value="PROKAR_LIPOPROTEIN"/>
    <property type="match status" value="1"/>
</dbReference>
<dbReference type="EMBL" id="JAQNDK010000003">
    <property type="protein sequence ID" value="MDC0681575.1"/>
    <property type="molecule type" value="Genomic_DNA"/>
</dbReference>
<keyword evidence="2" id="KW-1185">Reference proteome</keyword>
<proteinExistence type="predicted"/>
<protein>
    <recommendedName>
        <fullName evidence="3">Lipoprotein</fullName>
    </recommendedName>
</protein>
<sequence>MRERRWLSWVVAVATSVGLFGCVDGAGGAPQGGQIGGVHGAEGGCDEEKEDIGADDVSPLGFSARAALTEISGERSAPLTWAKGGSTTATVSVGELIAARFVRSTVAEGGDSSGAEPALALDCSDHLQLDVPLAFSTEDGAFDESFAVTLRVPRVDAASFFYKIDLSALQGSYEVTEVDPAEFKAVTVYLSGALSSGAVSGTISGIAESHPTGSGPDGSVSARQFGVAQF</sequence>
<name>A0ABT5C583_9BACT</name>
<organism evidence="1 2">
    <name type="scientific">Sorangium atrum</name>
    <dbReference type="NCBI Taxonomy" id="2995308"/>
    <lineage>
        <taxon>Bacteria</taxon>
        <taxon>Pseudomonadati</taxon>
        <taxon>Myxococcota</taxon>
        <taxon>Polyangia</taxon>
        <taxon>Polyangiales</taxon>
        <taxon>Polyangiaceae</taxon>
        <taxon>Sorangium</taxon>
    </lineage>
</organism>
<evidence type="ECO:0000313" key="2">
    <source>
        <dbReference type="Proteomes" id="UP001217485"/>
    </source>
</evidence>
<evidence type="ECO:0008006" key="3">
    <source>
        <dbReference type="Google" id="ProtNLM"/>
    </source>
</evidence>
<dbReference type="RefSeq" id="WP_272098764.1">
    <property type="nucleotide sequence ID" value="NZ_JAQNDK010000003.1"/>
</dbReference>
<comment type="caution">
    <text evidence="1">The sequence shown here is derived from an EMBL/GenBank/DDBJ whole genome shotgun (WGS) entry which is preliminary data.</text>
</comment>
<dbReference type="Proteomes" id="UP001217485">
    <property type="component" value="Unassembled WGS sequence"/>
</dbReference>